<keyword evidence="7" id="KW-1185">Reference proteome</keyword>
<dbReference type="PANTHER" id="PTHR11635">
    <property type="entry name" value="CAMP-DEPENDENT PROTEIN KINASE REGULATORY CHAIN"/>
    <property type="match status" value="1"/>
</dbReference>
<comment type="caution">
    <text evidence="6">The sequence shown here is derived from an EMBL/GenBank/DDBJ whole genome shotgun (WGS) entry which is preliminary data.</text>
</comment>
<dbReference type="CDD" id="cd00038">
    <property type="entry name" value="CAP_ED"/>
    <property type="match status" value="2"/>
</dbReference>
<dbReference type="InterPro" id="IPR050503">
    <property type="entry name" value="cAMP-dep_PK_reg_su-like"/>
</dbReference>
<dbReference type="PROSITE" id="PS50042">
    <property type="entry name" value="CNMP_BINDING_3"/>
    <property type="match status" value="2"/>
</dbReference>
<evidence type="ECO:0000313" key="6">
    <source>
        <dbReference type="EMBL" id="CAG8621430.1"/>
    </source>
</evidence>
<organism evidence="6 7">
    <name type="scientific">Ambispora leptoticha</name>
    <dbReference type="NCBI Taxonomy" id="144679"/>
    <lineage>
        <taxon>Eukaryota</taxon>
        <taxon>Fungi</taxon>
        <taxon>Fungi incertae sedis</taxon>
        <taxon>Mucoromycota</taxon>
        <taxon>Glomeromycotina</taxon>
        <taxon>Glomeromycetes</taxon>
        <taxon>Archaeosporales</taxon>
        <taxon>Ambisporaceae</taxon>
        <taxon>Ambispora</taxon>
    </lineage>
</organism>
<gene>
    <name evidence="6" type="ORF">ALEPTO_LOCUS8977</name>
</gene>
<dbReference type="PRINTS" id="PR00103">
    <property type="entry name" value="CAMPKINASE"/>
</dbReference>
<feature type="compositionally biased region" description="Polar residues" evidence="4">
    <location>
        <begin position="113"/>
        <end position="126"/>
    </location>
</feature>
<reference evidence="6" key="1">
    <citation type="submission" date="2021-06" db="EMBL/GenBank/DDBJ databases">
        <authorList>
            <person name="Kallberg Y."/>
            <person name="Tangrot J."/>
            <person name="Rosling A."/>
        </authorList>
    </citation>
    <scope>NUCLEOTIDE SEQUENCE</scope>
    <source>
        <strain evidence="6">FL130A</strain>
    </source>
</reference>
<dbReference type="PROSITE" id="PS00889">
    <property type="entry name" value="CNMP_BINDING_2"/>
    <property type="match status" value="1"/>
</dbReference>
<dbReference type="InterPro" id="IPR000595">
    <property type="entry name" value="cNMP-bd_dom"/>
</dbReference>
<evidence type="ECO:0000256" key="4">
    <source>
        <dbReference type="SAM" id="MobiDB-lite"/>
    </source>
</evidence>
<feature type="region of interest" description="Disordered" evidence="4">
    <location>
        <begin position="449"/>
        <end position="479"/>
    </location>
</feature>
<dbReference type="EMBL" id="CAJVPS010006070">
    <property type="protein sequence ID" value="CAG8621430.1"/>
    <property type="molecule type" value="Genomic_DNA"/>
</dbReference>
<dbReference type="GO" id="GO:0046872">
    <property type="term" value="F:metal ion binding"/>
    <property type="evidence" value="ECO:0007669"/>
    <property type="project" value="UniProtKB-KW"/>
</dbReference>
<feature type="compositionally biased region" description="Low complexity" evidence="4">
    <location>
        <begin position="127"/>
        <end position="144"/>
    </location>
</feature>
<sequence length="490" mass="55210">MQDIETSYYDLVVRMCDELKGVLLQNKPTDPVALAIGCLNAVQQKKRESNEPFQFWNLYSEYADSITNSQRNNPPKPKTPNGLSKKRQRADEEQRSNTSFSSSFPYPNPSTSLLQSFNEENQSQGHPSLASSSSPNNNTTPRLSSRFHNHTPVYKNMRRNSVSAESINPEHCSKLPVYPKDALSKRQIEEATQNNLLFRNLDKEIKDKVLDAMFVKPVKKDQIIIQQGEEGDNFYVVTHGMFEILVNDRPVITVADGGSFGELALMYNTRRAATVRAITDGTLWAVDRKTFLSTIATYVDHKRKSYEKFLRSISIFKDLHPPEISKLADALEPIEYRNGDRIIKQGDPGEYFYIIERGHVEVWKEYENGTSHCLSTLSDGQYFGELALIEDKPRRATVYAKGSVKLVALKREAFVRLLGPIGTIMDIIKINAQSYDIIEYQHHLPLSPASPVPERSGDSMVIDSIADSPPRNQVTVKRSGYSGAGGVDVL</sequence>
<evidence type="ECO:0000256" key="1">
    <source>
        <dbReference type="ARBA" id="ARBA00001946"/>
    </source>
</evidence>
<keyword evidence="2" id="KW-0479">Metal-binding</keyword>
<dbReference type="InterPro" id="IPR018488">
    <property type="entry name" value="cNMP-bd_CS"/>
</dbReference>
<dbReference type="FunFam" id="2.60.120.10:FF:000068">
    <property type="entry name" value="cGMP-dependent protein kinase"/>
    <property type="match status" value="1"/>
</dbReference>
<feature type="compositionally biased region" description="Low complexity" evidence="4">
    <location>
        <begin position="96"/>
        <end position="112"/>
    </location>
</feature>
<dbReference type="GO" id="GO:0005952">
    <property type="term" value="C:cAMP-dependent protein kinase complex"/>
    <property type="evidence" value="ECO:0007669"/>
    <property type="project" value="InterPro"/>
</dbReference>
<evidence type="ECO:0000313" key="7">
    <source>
        <dbReference type="Proteomes" id="UP000789508"/>
    </source>
</evidence>
<dbReference type="Gene3D" id="2.60.120.10">
    <property type="entry name" value="Jelly Rolls"/>
    <property type="match status" value="2"/>
</dbReference>
<dbReference type="SMART" id="SM00100">
    <property type="entry name" value="cNMP"/>
    <property type="match status" value="2"/>
</dbReference>
<feature type="domain" description="Cyclic nucleotide-binding" evidence="5">
    <location>
        <begin position="315"/>
        <end position="420"/>
    </location>
</feature>
<dbReference type="InterPro" id="IPR014710">
    <property type="entry name" value="RmlC-like_jellyroll"/>
</dbReference>
<dbReference type="Pfam" id="PF00027">
    <property type="entry name" value="cNMP_binding"/>
    <property type="match status" value="2"/>
</dbReference>
<proteinExistence type="predicted"/>
<evidence type="ECO:0000256" key="3">
    <source>
        <dbReference type="ARBA" id="ARBA00024113"/>
    </source>
</evidence>
<protein>
    <recommendedName>
        <fullName evidence="3">cGMP-dependent protein kinase</fullName>
    </recommendedName>
</protein>
<dbReference type="AlphaFoldDB" id="A0A9N9GNE5"/>
<comment type="cofactor">
    <cofactor evidence="1">
        <name>Mg(2+)</name>
        <dbReference type="ChEBI" id="CHEBI:18420"/>
    </cofactor>
</comment>
<dbReference type="GO" id="GO:0030552">
    <property type="term" value="F:cAMP binding"/>
    <property type="evidence" value="ECO:0007669"/>
    <property type="project" value="TreeGrafter"/>
</dbReference>
<feature type="domain" description="Cyclic nucleotide-binding" evidence="5">
    <location>
        <begin position="197"/>
        <end position="312"/>
    </location>
</feature>
<dbReference type="Proteomes" id="UP000789508">
    <property type="component" value="Unassembled WGS sequence"/>
</dbReference>
<dbReference type="InterPro" id="IPR018490">
    <property type="entry name" value="cNMP-bd_dom_sf"/>
</dbReference>
<dbReference type="SUPFAM" id="SSF51206">
    <property type="entry name" value="cAMP-binding domain-like"/>
    <property type="match status" value="2"/>
</dbReference>
<dbReference type="PROSITE" id="PS00888">
    <property type="entry name" value="CNMP_BINDING_1"/>
    <property type="match status" value="2"/>
</dbReference>
<dbReference type="PANTHER" id="PTHR11635:SF152">
    <property type="entry name" value="CAMP-DEPENDENT PROTEIN KINASE TYPE I REGULATORY SUBUNIT-RELATED"/>
    <property type="match status" value="1"/>
</dbReference>
<evidence type="ECO:0000256" key="2">
    <source>
        <dbReference type="ARBA" id="ARBA00022723"/>
    </source>
</evidence>
<dbReference type="GO" id="GO:0004862">
    <property type="term" value="F:cAMP-dependent protein kinase inhibitor activity"/>
    <property type="evidence" value="ECO:0007669"/>
    <property type="project" value="TreeGrafter"/>
</dbReference>
<feature type="region of interest" description="Disordered" evidence="4">
    <location>
        <begin position="66"/>
        <end position="152"/>
    </location>
</feature>
<dbReference type="GO" id="GO:0005829">
    <property type="term" value="C:cytosol"/>
    <property type="evidence" value="ECO:0007669"/>
    <property type="project" value="TreeGrafter"/>
</dbReference>
<dbReference type="OrthoDB" id="417078at2759"/>
<name>A0A9N9GNE5_9GLOM</name>
<dbReference type="GO" id="GO:0034236">
    <property type="term" value="F:protein kinase A catalytic subunit binding"/>
    <property type="evidence" value="ECO:0007669"/>
    <property type="project" value="TreeGrafter"/>
</dbReference>
<evidence type="ECO:0000259" key="5">
    <source>
        <dbReference type="PROSITE" id="PS50042"/>
    </source>
</evidence>
<accession>A0A9N9GNE5</accession>